<dbReference type="SUPFAM" id="SSF56801">
    <property type="entry name" value="Acetyl-CoA synthetase-like"/>
    <property type="match status" value="1"/>
</dbReference>
<dbReference type="InterPro" id="IPR057326">
    <property type="entry name" value="KR_dom"/>
</dbReference>
<dbReference type="InterPro" id="IPR010071">
    <property type="entry name" value="AA_adenyl_dom"/>
</dbReference>
<dbReference type="PANTHER" id="PTHR43775:SF37">
    <property type="entry name" value="SI:DKEY-61P9.11"/>
    <property type="match status" value="1"/>
</dbReference>
<accession>A0AAU9APJ2</accession>
<feature type="domain" description="PKS/mFAS DH" evidence="17">
    <location>
        <begin position="1666"/>
        <end position="1955"/>
    </location>
</feature>
<dbReference type="CDD" id="cd02440">
    <property type="entry name" value="AdoMet_MTases"/>
    <property type="match status" value="1"/>
</dbReference>
<keyword evidence="6" id="KW-0963">Cytoplasm</keyword>
<dbReference type="Pfam" id="PF13193">
    <property type="entry name" value="AMP-binding_C"/>
    <property type="match status" value="1"/>
</dbReference>
<dbReference type="InterPro" id="IPR023213">
    <property type="entry name" value="CAT-like_dom_sf"/>
</dbReference>
<dbReference type="InterPro" id="IPR020806">
    <property type="entry name" value="PKS_PP-bd"/>
</dbReference>
<feature type="region of interest" description="Disordered" evidence="14">
    <location>
        <begin position="3114"/>
        <end position="3138"/>
    </location>
</feature>
<dbReference type="GO" id="GO:0005737">
    <property type="term" value="C:cytoplasm"/>
    <property type="evidence" value="ECO:0007669"/>
    <property type="project" value="UniProtKB-SubCell"/>
</dbReference>
<dbReference type="Pfam" id="PF00109">
    <property type="entry name" value="ketoacyl-synt"/>
    <property type="match status" value="3"/>
</dbReference>
<dbReference type="Pfam" id="PF08659">
    <property type="entry name" value="KR"/>
    <property type="match status" value="2"/>
</dbReference>
<feature type="domain" description="Carrier" evidence="15">
    <location>
        <begin position="4514"/>
        <end position="4590"/>
    </location>
</feature>
<protein>
    <submittedName>
        <fullName evidence="18">NRPS/PKS hybrid synthase</fullName>
    </submittedName>
</protein>
<gene>
    <name evidence="18" type="ORF">LEN_2516</name>
</gene>
<feature type="region of interest" description="C-terminal hotdog fold" evidence="12">
    <location>
        <begin position="3913"/>
        <end position="4061"/>
    </location>
</feature>
<dbReference type="RefSeq" id="WP_096378385.1">
    <property type="nucleotide sequence ID" value="NZ_AP014940.1"/>
</dbReference>
<keyword evidence="13" id="KW-0175">Coiled coil</keyword>
<feature type="domain" description="PKS/mFAS DH" evidence="17">
    <location>
        <begin position="3774"/>
        <end position="4061"/>
    </location>
</feature>
<dbReference type="InterPro" id="IPR014031">
    <property type="entry name" value="Ketoacyl_synth_C"/>
</dbReference>
<dbReference type="GeneID" id="83064365"/>
<dbReference type="KEGG" id="lem:LEN_2516"/>
<dbReference type="InterPro" id="IPR016039">
    <property type="entry name" value="Thiolase-like"/>
</dbReference>
<dbReference type="Pfam" id="PF14765">
    <property type="entry name" value="PS-DH"/>
    <property type="match status" value="2"/>
</dbReference>
<dbReference type="Pfam" id="PF00668">
    <property type="entry name" value="Condensation"/>
    <property type="match status" value="1"/>
</dbReference>
<evidence type="ECO:0000259" key="17">
    <source>
        <dbReference type="PROSITE" id="PS52019"/>
    </source>
</evidence>
<dbReference type="PROSITE" id="PS50075">
    <property type="entry name" value="CARRIER"/>
    <property type="match status" value="6"/>
</dbReference>
<evidence type="ECO:0000256" key="13">
    <source>
        <dbReference type="SAM" id="Coils"/>
    </source>
</evidence>
<dbReference type="InterPro" id="IPR042104">
    <property type="entry name" value="PKS_dehydratase_sf"/>
</dbReference>
<evidence type="ECO:0000313" key="19">
    <source>
        <dbReference type="Proteomes" id="UP000218824"/>
    </source>
</evidence>
<evidence type="ECO:0000256" key="6">
    <source>
        <dbReference type="ARBA" id="ARBA00022490"/>
    </source>
</evidence>
<dbReference type="SUPFAM" id="SSF53901">
    <property type="entry name" value="Thiolase-like"/>
    <property type="match status" value="3"/>
</dbReference>
<evidence type="ECO:0000259" key="15">
    <source>
        <dbReference type="PROSITE" id="PS50075"/>
    </source>
</evidence>
<dbReference type="CDD" id="cd03440">
    <property type="entry name" value="hot_dog"/>
    <property type="match status" value="1"/>
</dbReference>
<dbReference type="Gene3D" id="3.40.47.10">
    <property type="match status" value="3"/>
</dbReference>
<dbReference type="Gene3D" id="3.40.50.720">
    <property type="entry name" value="NAD(P)-binding Rossmann-like Domain"/>
    <property type="match status" value="2"/>
</dbReference>
<dbReference type="Pfam" id="PF00501">
    <property type="entry name" value="AMP-binding"/>
    <property type="match status" value="1"/>
</dbReference>
<dbReference type="SUPFAM" id="SSF47336">
    <property type="entry name" value="ACP-like"/>
    <property type="match status" value="6"/>
</dbReference>
<comment type="cofactor">
    <cofactor evidence="1">
        <name>pantetheine 4'-phosphate</name>
        <dbReference type="ChEBI" id="CHEBI:47942"/>
    </cofactor>
</comment>
<dbReference type="SMART" id="SM00825">
    <property type="entry name" value="PKS_KS"/>
    <property type="match status" value="3"/>
</dbReference>
<dbReference type="PROSITE" id="PS52019">
    <property type="entry name" value="PKS_MFAS_DH"/>
    <property type="match status" value="2"/>
</dbReference>
<evidence type="ECO:0000313" key="18">
    <source>
        <dbReference type="EMBL" id="BAV98003.1"/>
    </source>
</evidence>
<dbReference type="SUPFAM" id="SSF53335">
    <property type="entry name" value="S-adenosyl-L-methionine-dependent methyltransferases"/>
    <property type="match status" value="1"/>
</dbReference>
<dbReference type="InterPro" id="IPR020841">
    <property type="entry name" value="PKS_Beta-ketoAc_synthase_dom"/>
</dbReference>
<dbReference type="Pfam" id="PF00550">
    <property type="entry name" value="PP-binding"/>
    <property type="match status" value="6"/>
</dbReference>
<dbReference type="InterPro" id="IPR036736">
    <property type="entry name" value="ACP-like_sf"/>
</dbReference>
<dbReference type="FunFam" id="3.40.50.12780:FF:000012">
    <property type="entry name" value="Non-ribosomal peptide synthetase"/>
    <property type="match status" value="1"/>
</dbReference>
<dbReference type="Gene3D" id="3.30.559.30">
    <property type="entry name" value="Nonribosomal peptide synthetase, condensation domain"/>
    <property type="match status" value="1"/>
</dbReference>
<dbReference type="InterPro" id="IPR049900">
    <property type="entry name" value="PKS_mFAS_DH"/>
</dbReference>
<dbReference type="InterPro" id="IPR049551">
    <property type="entry name" value="PKS_DH_C"/>
</dbReference>
<feature type="region of interest" description="N-terminal hotdog fold" evidence="12">
    <location>
        <begin position="3774"/>
        <end position="3898"/>
    </location>
</feature>
<feature type="region of interest" description="C-terminal hotdog fold" evidence="12">
    <location>
        <begin position="1801"/>
        <end position="1955"/>
    </location>
</feature>
<dbReference type="CDD" id="cd05930">
    <property type="entry name" value="A_NRPS"/>
    <property type="match status" value="1"/>
</dbReference>
<feature type="region of interest" description="Disordered" evidence="14">
    <location>
        <begin position="4460"/>
        <end position="4511"/>
    </location>
</feature>
<evidence type="ECO:0000256" key="8">
    <source>
        <dbReference type="ARBA" id="ARBA00022679"/>
    </source>
</evidence>
<feature type="domain" description="Carrier" evidence="15">
    <location>
        <begin position="5278"/>
        <end position="5355"/>
    </location>
</feature>
<feature type="active site" description="Proton acceptor; for dehydratase activity" evidence="12">
    <location>
        <position position="1695"/>
    </location>
</feature>
<dbReference type="PANTHER" id="PTHR43775">
    <property type="entry name" value="FATTY ACID SYNTHASE"/>
    <property type="match status" value="1"/>
</dbReference>
<sequence>MSLREWLSAFQRGELSRAQLRQRLESLGEGGSEADASLSEGQQGLWMLQSAQPRSYAYNIPICLGLSGPLDLQALQAACIETLRAHPALAAAVVERDGRPQRRSVAAEALPFAVHDARALSEPDLHEAMSARLREPFALDRGPFMRADLYARGKDSWTLLIVVHHIAFDGGSVDAFMQTLCAAYERAAGGTTQTDAAATAPAAGFAEFVRWERDYVASAAGEAALDYWLRTLDGAQPALGPGNPAPRRPRTVRHALDADTGRAVAAACARLRITPAAFYLSLYQDLLAAQCGRDDIAVGMAVERRPRADFDTTVGCFVNLVVVRAAPDPQAKPAQRLRDTHARLGQALSHADYPFQRVARERRRRGAGQGEPFDTVFEYKSRRFFALPALARAWAGVRFEPLEGLYQEGEYPLAFKVAERELGPVLYFDHDAGRVDEATAQRWLQRLADSVRSTVAALSAADEPTPWRALHHTIQAQARRDPAAPAVVDADGSLSYGELDARSDAIAAQLRHAGVGADAVVAVLLERSAQALCALLAVWKAGAAWLALDPELPAERLRFMLEDAGAVATITREGLRERLPDTDSLALERIAAAAQFDAPAIDPGQLAYVIYTSGSTGTPKGVALTHAGLANLARVQAAAFDVRAGERVLQFAPWTFDASVWEIAMALSAGATLYLAPNGSLQRSGRLAGLMQEHAIAVATLPPSALTLLESVELPQLRTLIVAGEECAPALAQRWMRKCRFVNAYGPSETTVCATFRPCAADDAFAAGSVPIGRAIAGAAAYALDPDSLRPVATGEVGELFVSGVALARGYLGRAGLTAERFLADPYGAPGARMYRTGDRVRLLADGELQFVGRADAQVKIRGSRVELGEVEAAAQAHRDVAQCAVALLPERNQLAAFVVAADGCAADAQALRRHLAARLPDYMVPTRIEFLAQLPTNRNGKVDRHALVATLSAPHPKEQPAMLRERDIEAAVAAIVGEVLRLREVPPEQGFFEIGGDSILAVGVARRIGEAYGIAFEATDLLDLGSVRRIAAHIAASAARADVRPVPAPAASAPARAQPDALPSYIDDCAAIIGLSCHLPGARDHRQFWDNLRGGVESIEFLDPQTLRAAGVPEALLAKPRLVAARAAITDKDCFDHEFFQVSAQDAQAMDPQLRLLLQHAWKAVEDAGYRNAEIADAGVFMTAANAGYHADAAPTAWTLTESSKQYVASAWSQPGSIPTLISHRLGLRGPSLFVHTNCSSSLVALHTAWRSLIAGDSRHALVGAAALSASEPLGYVAERGMNFSSDGHLRPFDAAADGMLGGEGVAVLLLKRARDAIADGDPIYALLRGAAVNNDGADKAGYYAPGASGQAQVVGHVLATTGVDVESIGYIEAHGTATRLGDPLELAALGQAFARHTQRRQFCGIGSVKSNIGHLDTAAGLAGCIKVALSLHHGEIPPSLNYSRPNPAIDFANSPFYVVDTAQRLPAQDAPHRAGVSSFGIGGTNAHALLEQFRAAPRAPRAAQRCLVPLSARNPERLRQYAADLLAFVQRDDGLDLGDIARTLQLGREPFASRIALEAASLEELRAGLRAFVANDAVAAAPAAPGYDADELAQLLPHWAERGQWSKIGAAWMAGAELDWSALNRDRDAHRISLPTYPFAPKRHNRPLPATQPAAAPAPAATLHPLLHHNTSGLHEHRYTTVLRGDEFVFADHDVRGTRLLPGVAYLEMARAALAQATRSAPTALALHDVAWLRPLVAGAQPIAVHVRIEERTDGRYRFQVYSERDDGSQCVHCEGTASRIAADADERLDLDALRAQCAGSAATGEQCYALFDRLGCRYGPSLRALVETRLGLAADGSRFALGRLQLPANAERDPRFVLHPGLLDSALQASLGLGLGEGGLDDGELEQTLPFSIDRVRIAHAPGERAWALVRIAAGSSDAVSKLDVRILDEHGRVAVDIAGLSARVVSEPGAATAAEPAAGNIANAAVAVAAPAAADDRAVAAPAHAAASLPLGTVPLVPVWDDLGPLAPPDAGAVPRRVLLIGADAALRAALLAACAGDTLRELEAHHSQVEAIVAIRALRPTHVIWAAHGAAAGEEPDARVLRCLRLTKALLREGYEPRALRLIAITAQALAVRNDEAGDPAQAATHGFIGSVAKEYPHWSVHAYDLDAPQSAPWPALLDAPADPENSSVALRDGSRYLRRLVPARLPETTRTRMVAGGVYVVLGGAGGLGQAWSEYVLRRYRANVVWLGRRAPEGEIAAAIERLSGLGGSLRYLRADARKRSELEAALKQVEAEHGIIHGFVHSALNLHDRGVMAVEEGAFAQALSSKLATGAALAGALARYRPADFVLFFSALQSFNPSPGQSSYAAGSVYVDALATWMRRKGHAAARTINWGYWGSVGIVASAAHRRRMEHIGEGSIEPAEAMPFIETALAGPFEQLALLKRAAAHGGAALPILNEETVELAGAAAGLRFAPPDLAQVPQPQEPAEQGAHAGADPLDAALASGMLHQIARFAGAAAGASELRWDALHPRLGKPALYAPWLREALAFLVRAGLAHERADGVYALPRPLSGHDWEVAERYFAGPLHSESERAHAALVGPLLRALPEILAGRREATEIMFADASVQRVEQVYKQNPYIDYFNRVAATLVAGYAEQRLRAEPDAPLRLLEIGAGTGATSARVFEALKPHAAAVAEYRYTDVSRAFLGHAEREYRAAAPYLHCQLLDIDRPLAAQGIDCGDYDIVVATNVLHATVDIHRSVRHAKGALRRGGLLVVNEMRGHELFAHLTFGLLPGWWAHRDGWLREPGSPGLAPASWRRVLQEEGFRAIRFPLGDAHRFGQQIILAESDGVFRHKSTAVPAREPHAGASGPGQSGLAAPAAASQPAAAAHVAAEPVAAEPAVSPAAADPALREQTLRFVRREVAEVLELPVEDVDADEPFESYGVDSILAIRLANALRARFPDVSSTIVFEHPSVRTLAAHLTGLEPAPASVAAPAAAAAPASAEPAPAAAPVAAPAPAAAAARDVRAATIALARAVVARTLEQPADEVDVDEPLENYGVDSILAIRIANELRENFAEVSSTVLFEHRSIVAIAEHFLATQPDAARALLPSPAPAPRPAAYAAPAPSVRETAAPAPAAAPAAAPASAPAQPSPQPTVAALAPTTVNATDDDRAVAIIGVSGRYPQAADLDQFWERISRGEDCVSEIPAERWSLDGFYEADPAKAIAEGKSYCKWGGFIDGFADFDPLFFGIAPREAMAIDPHERLFLQETWRAFEEAGYTRAALAGRHGRRVGVFAGISQSGFERCASGQDATGDAIHPQTSFGSVANRVSYLLDLQGPSMPIDTMCSSSLTAIHEACEHLLRGECEVAAAGGVNLNLHPSRYVASCEGRFLATDGRCRSFGEGGDGFVPGEGVGVLILKRLSRALADGDHIHAVIRASSINHGGKAKGYTAPNPAAQRELVRGAIAKAGIGAREISFVEAHGTGTELGDPIEIEALTHAFRDTTAERGFCAIGSVKSNIGHLEAAAGVAGVTKVLLQLRHRQLAPSLHAQRPNPHIAFESGPFRLQRELTPWPATAGRRIASVSSFGAGGANAHLILEEYAAPAPAPASDAGPVLVTLSAKDEARLRECAQQLLRACRAPGAPALADIAYTLQVGREAMEQRLAFVAASMAELEDKLEGFLQQRKGLERFYLGQAQRGRKTLSWLREDEDAQALIEAWLARGKLDRLAEAWVEGAAQIDWQQLYPAPAPAQPRRVSLPTYPFAPERYWIASLPTATAKPAAATAPAESRLHPLVHRNTSNLDGLRFSASFSGEEPVFADHTVADQRILPAVAYLEMARAAAALAAQAEPGAAVQIDEVVWLKPVMAGPAALQLHIEVRAQGDELQCEFVREGRDEGGRATAPCARARVRLQPQAAATPDLDLAALHAAAAAATIAGETCYRELAAMGVVYGPSHRGLVEVRRGEDAQGRFVLARLRAPAGTAADGCALPPGLLDSAVQAAGFGAADGDAGEQTASVPFALDRLQLLRACPQQGWAVVRRSSSTNGIARTDIDLCDDDGRVCVRLQGLSGRPYRHASAAPSTPRTLFFVPSNAAGDASIATAANGERRLLLACDVPAAALATLAGAAECRILDAASADPAERFASYAGHVLAALRELADAGAPALLQLAVPQRGAGRLHAALAAMLRQAQSEFAGLRTQLLAVEAGEGAHVSARRVDAIALAEVELGDAAASWRDGGVYLIAGGMGGIGAALVADIARSCAGATIVIAGRSDLDAAGLERLRRLSALGAQVAYRCVDVSQRAQVEELVAEILAQYGALHGVLHCAGSAHQRPLSALSARELDEALAAKVAGARYLDLATRHLPLDCFVLFSSLTARTGAPAQAAYATANAFLGQYAQYRHELQALGERSGRSLAIDWPYWDSDGGMQLPAQTVAAMRQRGFAALDADSGAAALKRALASPYPQLAVAHGDPALIRAALGLDGGHDDGNGGGDGPGRGARHDAPRAAQQRAQAAAARSEPHRGEAAPAAASADDTAAAIAALSAFLSEQLMIPPARIRAGDGFDGFGIDSVIAVRLTAALEKTYGPLSKTLFFEYATVAELAAHLATRRAPVAAAAAQSDDSAAVTAIAPAQTPAPLAPVPQSSPQRADEGIAIVGLAGRYPRSPTLAAFWDNLKAGVDCVGEIPAERWSLDGFYDPDPAAHGKSYSKWGGFLDGVADFDPRFFNISPREAPMMDPQERLFLMCAHETLEDAGYTREALNRGAEAGGGVGVFVGVMHAEYQLYGAQAQMSGEPLALGSGIGSIANRVSYFGNFQGPSLAIDSMCSSSLSAIHLACRSLRDGECAVALAGGVNVSLHPNKYLGLSQARFASSQGRCAAFGEGGDGYVPGEGVGAVLLKPLAQALADGDRIYGVIKGSGLNHGGRSNGFAVPNAAAQARLIRRTLQRSGVDAGAIGYVEAHGTGTALGDPIEIAGLTRALREHGGDAAPAAASIRIGSVKSNIGHCESAAGIAGLTKILLQLEHATLVPTLHAQTLNPNIDFAQTPFAVQRTLEPWLAPSRADASPAPRIAALSSFGAGGSNAHLLVEEFLAPARASAPRPPRPALIVLSAAESERLDEAARRLLASLSTQGFGDADLDAIACTLQTGREHHAHRLGLSAGSIAELRGKLEGFLAGDRSRCHRGVADPERAQAPADDLLALLERGEQARVLAAWVAGVEWPWTRLYLQRPTRLRLPTYPFARERYWAPDALRPRTQAATVAVADAVAATAPARGEIVATGQPQTVVAAVPAAAAAGAPAQLRQVEDVLRETLAEVLYMKPADVGAHTTFADLGMDSVMGVEWLPMIQQRLGVSLGATKIYEHPTIRELAAYVAAQMPAAAPVAAAAPPQARVAETGSASAPAAVAAAITPASESSAPAQLREVEDVLRETLAEVLYMKPGDVGVNTPFVDLGMDSVMGVEWLPMIQQRLGVSLGATKTYEYPTIRDLAGYVLAQMPAAVAPSSSPAGEPDPVDRWLQAIYEGRADPAEAQQWLATLETEETSGRTP</sequence>
<dbReference type="FunFam" id="3.40.47.10:FF:000019">
    <property type="entry name" value="Polyketide synthase type I"/>
    <property type="match status" value="2"/>
</dbReference>
<feature type="coiled-coil region" evidence="13">
    <location>
        <begin position="3639"/>
        <end position="3673"/>
    </location>
</feature>
<keyword evidence="9" id="KW-0677">Repeat</keyword>
<dbReference type="NCBIfam" id="TIGR01733">
    <property type="entry name" value="AA-adenyl-dom"/>
    <property type="match status" value="1"/>
</dbReference>
<evidence type="ECO:0000256" key="3">
    <source>
        <dbReference type="ARBA" id="ARBA00004792"/>
    </source>
</evidence>
<dbReference type="InterPro" id="IPR042099">
    <property type="entry name" value="ANL_N_sf"/>
</dbReference>
<dbReference type="InterPro" id="IPR013217">
    <property type="entry name" value="Methyltransf_12"/>
</dbReference>
<evidence type="ECO:0000256" key="9">
    <source>
        <dbReference type="ARBA" id="ARBA00022737"/>
    </source>
</evidence>
<keyword evidence="5" id="KW-0596">Phosphopantetheine</keyword>
<dbReference type="InterPro" id="IPR029063">
    <property type="entry name" value="SAM-dependent_MTases_sf"/>
</dbReference>
<feature type="region of interest" description="Disordered" evidence="14">
    <location>
        <begin position="2843"/>
        <end position="2863"/>
    </location>
</feature>
<dbReference type="GO" id="GO:0006633">
    <property type="term" value="P:fatty acid biosynthetic process"/>
    <property type="evidence" value="ECO:0007669"/>
    <property type="project" value="TreeGrafter"/>
</dbReference>
<feature type="active site" description="Proton donor; for dehydratase activity" evidence="12">
    <location>
        <position position="3977"/>
    </location>
</feature>
<dbReference type="GO" id="GO:0009403">
    <property type="term" value="P:toxin biosynthetic process"/>
    <property type="evidence" value="ECO:0007669"/>
    <property type="project" value="UniProtKB-ARBA"/>
</dbReference>
<dbReference type="SMART" id="SM01294">
    <property type="entry name" value="PKS_PP_betabranch"/>
    <property type="match status" value="4"/>
</dbReference>
<dbReference type="Gene3D" id="3.30.559.10">
    <property type="entry name" value="Chloramphenicol acetyltransferase-like domain"/>
    <property type="match status" value="1"/>
</dbReference>
<dbReference type="Pfam" id="PF08242">
    <property type="entry name" value="Methyltransf_12"/>
    <property type="match status" value="1"/>
</dbReference>
<dbReference type="SMART" id="SM00822">
    <property type="entry name" value="PKS_KR"/>
    <property type="match status" value="2"/>
</dbReference>
<comment type="similarity">
    <text evidence="4">Belongs to the short-chain dehydrogenases/reductases (SDR) family.</text>
</comment>
<dbReference type="EMBL" id="AP014940">
    <property type="protein sequence ID" value="BAV98003.1"/>
    <property type="molecule type" value="Genomic_DNA"/>
</dbReference>
<dbReference type="InterPro" id="IPR013968">
    <property type="entry name" value="PKS_KR"/>
</dbReference>
<feature type="domain" description="Ketosynthase family 3 (KS3)" evidence="16">
    <location>
        <begin position="3153"/>
        <end position="3582"/>
    </location>
</feature>
<dbReference type="Gene3D" id="1.10.1240.100">
    <property type="match status" value="3"/>
</dbReference>
<evidence type="ECO:0000256" key="7">
    <source>
        <dbReference type="ARBA" id="ARBA00022553"/>
    </source>
</evidence>
<evidence type="ECO:0000256" key="11">
    <source>
        <dbReference type="ARBA" id="ARBA00054155"/>
    </source>
</evidence>
<feature type="domain" description="Carrier" evidence="15">
    <location>
        <begin position="964"/>
        <end position="1039"/>
    </location>
</feature>
<evidence type="ECO:0000256" key="12">
    <source>
        <dbReference type="PROSITE-ProRule" id="PRU01363"/>
    </source>
</evidence>
<keyword evidence="7" id="KW-0597">Phosphoprotein</keyword>
<dbReference type="Gene3D" id="3.10.129.110">
    <property type="entry name" value="Polyketide synthase dehydratase"/>
    <property type="match status" value="2"/>
</dbReference>
<dbReference type="SUPFAM" id="SSF51735">
    <property type="entry name" value="NAD(P)-binding Rossmann-fold domains"/>
    <property type="match status" value="3"/>
</dbReference>
<dbReference type="InterPro" id="IPR050091">
    <property type="entry name" value="PKS_NRPS_Biosynth_Enz"/>
</dbReference>
<dbReference type="GO" id="GO:0004312">
    <property type="term" value="F:fatty acid synthase activity"/>
    <property type="evidence" value="ECO:0007669"/>
    <property type="project" value="TreeGrafter"/>
</dbReference>
<comment type="pathway">
    <text evidence="3">Antibiotic biosynthesis.</text>
</comment>
<feature type="compositionally biased region" description="Low complexity" evidence="14">
    <location>
        <begin position="4486"/>
        <end position="4498"/>
    </location>
</feature>
<dbReference type="PROSITE" id="PS52004">
    <property type="entry name" value="KS3_2"/>
    <property type="match status" value="3"/>
</dbReference>
<name>A0AAU9APJ2_LYSEN</name>
<dbReference type="FunFam" id="3.40.50.980:FF:000001">
    <property type="entry name" value="Non-ribosomal peptide synthetase"/>
    <property type="match status" value="1"/>
</dbReference>
<dbReference type="Pfam" id="PF21089">
    <property type="entry name" value="PKS_DH_N"/>
    <property type="match status" value="2"/>
</dbReference>
<dbReference type="InterPro" id="IPR014030">
    <property type="entry name" value="Ketoacyl_synth_N"/>
</dbReference>
<feature type="domain" description="Carrier" evidence="15">
    <location>
        <begin position="2892"/>
        <end position="2968"/>
    </location>
</feature>
<evidence type="ECO:0000256" key="14">
    <source>
        <dbReference type="SAM" id="MobiDB-lite"/>
    </source>
</evidence>
<feature type="domain" description="Carrier" evidence="15">
    <location>
        <begin position="3007"/>
        <end position="3083"/>
    </location>
</feature>
<dbReference type="Gene3D" id="3.40.50.150">
    <property type="entry name" value="Vaccinia Virus protein VP39"/>
    <property type="match status" value="1"/>
</dbReference>
<evidence type="ECO:0000256" key="5">
    <source>
        <dbReference type="ARBA" id="ARBA00022450"/>
    </source>
</evidence>
<dbReference type="SMART" id="SM00826">
    <property type="entry name" value="PKS_DH"/>
    <property type="match status" value="2"/>
</dbReference>
<dbReference type="Gene3D" id="3.30.300.30">
    <property type="match status" value="1"/>
</dbReference>
<dbReference type="InterPro" id="IPR001242">
    <property type="entry name" value="Condensation_dom"/>
</dbReference>
<dbReference type="InterPro" id="IPR049552">
    <property type="entry name" value="PKS_DH_N"/>
</dbReference>
<dbReference type="Pfam" id="PF22336">
    <property type="entry name" value="RhiE-like_linker"/>
    <property type="match status" value="3"/>
</dbReference>
<comment type="function">
    <text evidence="11">Involved in production of the polyketide antibiotic thailandamide.</text>
</comment>
<dbReference type="InterPro" id="IPR036291">
    <property type="entry name" value="NAD(P)-bd_dom_sf"/>
</dbReference>
<dbReference type="InterPro" id="IPR054514">
    <property type="entry name" value="RhiE-like_linker"/>
</dbReference>
<reference evidence="18 19" key="1">
    <citation type="journal article" date="2017" name="DNA Res.">
        <title>Complete genome sequence and expression profile of the commercial lytic enzyme producer Lysobacter enzymogenes M497-1.</title>
        <authorList>
            <person name="Takami H."/>
            <person name="Toyoda A."/>
            <person name="Uchiyama I."/>
            <person name="Itoh T."/>
            <person name="Takaki Y."/>
            <person name="Arai W."/>
            <person name="Nishi S."/>
            <person name="Kawai M."/>
            <person name="Shinya K."/>
            <person name="Ikeda H."/>
        </authorList>
    </citation>
    <scope>NUCLEOTIDE SEQUENCE [LARGE SCALE GENOMIC DNA]</scope>
    <source>
        <strain evidence="18 19">M497-1</strain>
    </source>
</reference>
<evidence type="ECO:0000256" key="10">
    <source>
        <dbReference type="ARBA" id="ARBA00023268"/>
    </source>
</evidence>
<organism evidence="18 19">
    <name type="scientific">Lysobacter enzymogenes</name>
    <dbReference type="NCBI Taxonomy" id="69"/>
    <lineage>
        <taxon>Bacteria</taxon>
        <taxon>Pseudomonadati</taxon>
        <taxon>Pseudomonadota</taxon>
        <taxon>Gammaproteobacteria</taxon>
        <taxon>Lysobacterales</taxon>
        <taxon>Lysobacteraceae</taxon>
        <taxon>Lysobacter</taxon>
    </lineage>
</organism>
<feature type="domain" description="Carrier" evidence="15">
    <location>
        <begin position="5397"/>
        <end position="5474"/>
    </location>
</feature>
<dbReference type="InterPro" id="IPR020845">
    <property type="entry name" value="AMP-binding_CS"/>
</dbReference>
<dbReference type="InterPro" id="IPR006162">
    <property type="entry name" value="Ppantetheine_attach_site"/>
</dbReference>
<feature type="active site" description="Proton acceptor; for dehydratase activity" evidence="12">
    <location>
        <position position="3803"/>
    </location>
</feature>
<dbReference type="InterPro" id="IPR020807">
    <property type="entry name" value="PKS_DH"/>
</dbReference>
<feature type="domain" description="Ketosynthase family 3 (KS3)" evidence="16">
    <location>
        <begin position="4630"/>
        <end position="5068"/>
    </location>
</feature>
<dbReference type="PROSITE" id="PS00012">
    <property type="entry name" value="PHOSPHOPANTETHEINE"/>
    <property type="match status" value="3"/>
</dbReference>
<dbReference type="InterPro" id="IPR009081">
    <property type="entry name" value="PP-bd_ACP"/>
</dbReference>
<dbReference type="InterPro" id="IPR025110">
    <property type="entry name" value="AMP-bd_C"/>
</dbReference>
<dbReference type="SMART" id="SM00823">
    <property type="entry name" value="PKS_PP"/>
    <property type="match status" value="6"/>
</dbReference>
<keyword evidence="10" id="KW-0511">Multifunctional enzyme</keyword>
<dbReference type="CDD" id="cd00833">
    <property type="entry name" value="PKS"/>
    <property type="match status" value="3"/>
</dbReference>
<comment type="subcellular location">
    <subcellularLocation>
        <location evidence="2">Cytoplasm</location>
    </subcellularLocation>
</comment>
<dbReference type="GO" id="GO:0071770">
    <property type="term" value="P:DIM/DIP cell wall layer assembly"/>
    <property type="evidence" value="ECO:0007669"/>
    <property type="project" value="TreeGrafter"/>
</dbReference>
<dbReference type="Pfam" id="PF02801">
    <property type="entry name" value="Ketoacyl-synt_C"/>
    <property type="match status" value="3"/>
</dbReference>
<evidence type="ECO:0000259" key="16">
    <source>
        <dbReference type="PROSITE" id="PS52004"/>
    </source>
</evidence>
<feature type="domain" description="Ketosynthase family 3 (KS3)" evidence="16">
    <location>
        <begin position="1068"/>
        <end position="1494"/>
    </location>
</feature>
<evidence type="ECO:0000256" key="4">
    <source>
        <dbReference type="ARBA" id="ARBA00006484"/>
    </source>
</evidence>
<evidence type="ECO:0000256" key="1">
    <source>
        <dbReference type="ARBA" id="ARBA00001957"/>
    </source>
</evidence>
<dbReference type="GO" id="GO:0031177">
    <property type="term" value="F:phosphopantetheine binding"/>
    <property type="evidence" value="ECO:0007669"/>
    <property type="project" value="InterPro"/>
</dbReference>
<dbReference type="Gene3D" id="1.10.1200.10">
    <property type="entry name" value="ACP-like"/>
    <property type="match status" value="6"/>
</dbReference>
<dbReference type="GO" id="GO:0005886">
    <property type="term" value="C:plasma membrane"/>
    <property type="evidence" value="ECO:0007669"/>
    <property type="project" value="TreeGrafter"/>
</dbReference>
<keyword evidence="8" id="KW-0808">Transferase</keyword>
<dbReference type="Gene3D" id="3.40.50.12780">
    <property type="entry name" value="N-terminal domain of ligase-like"/>
    <property type="match status" value="1"/>
</dbReference>
<dbReference type="PROSITE" id="PS00455">
    <property type="entry name" value="AMP_BINDING"/>
    <property type="match status" value="1"/>
</dbReference>
<proteinExistence type="inferred from homology"/>
<evidence type="ECO:0000256" key="2">
    <source>
        <dbReference type="ARBA" id="ARBA00004496"/>
    </source>
</evidence>
<dbReference type="SUPFAM" id="SSF52777">
    <property type="entry name" value="CoA-dependent acyltransferases"/>
    <property type="match status" value="2"/>
</dbReference>
<dbReference type="InterPro" id="IPR000873">
    <property type="entry name" value="AMP-dep_synth/lig_dom"/>
</dbReference>
<dbReference type="Proteomes" id="UP000218824">
    <property type="component" value="Chromosome"/>
</dbReference>
<feature type="active site" description="Proton donor; for dehydratase activity" evidence="12">
    <location>
        <position position="1867"/>
    </location>
</feature>
<feature type="region of interest" description="N-terminal hotdog fold" evidence="12">
    <location>
        <begin position="1666"/>
        <end position="1787"/>
    </location>
</feature>
<dbReference type="InterPro" id="IPR045851">
    <property type="entry name" value="AMP-bd_C_sf"/>
</dbReference>